<accession>A0A0G1D408</accession>
<gene>
    <name evidence="11" type="ORF">UV20_C0006G0031</name>
</gene>
<dbReference type="InterPro" id="IPR016055">
    <property type="entry name" value="A-D-PHexomutase_a/b/a-I/II/III"/>
</dbReference>
<keyword evidence="6" id="KW-0413">Isomerase</keyword>
<feature type="domain" description="Alpha-D-phosphohexomutase alpha/beta/alpha" evidence="9">
    <location>
        <begin position="155"/>
        <end position="251"/>
    </location>
</feature>
<evidence type="ECO:0000256" key="6">
    <source>
        <dbReference type="ARBA" id="ARBA00023235"/>
    </source>
</evidence>
<dbReference type="GO" id="GO:0016868">
    <property type="term" value="F:intramolecular phosphotransferase activity"/>
    <property type="evidence" value="ECO:0007669"/>
    <property type="project" value="InterPro"/>
</dbReference>
<keyword evidence="5 7" id="KW-0460">Magnesium</keyword>
<dbReference type="PANTHER" id="PTHR43771">
    <property type="entry name" value="PHOSPHOMANNOMUTASE"/>
    <property type="match status" value="1"/>
</dbReference>
<proteinExistence type="inferred from homology"/>
<dbReference type="InterPro" id="IPR036900">
    <property type="entry name" value="A-D-PHexomutase_C_sf"/>
</dbReference>
<dbReference type="Proteomes" id="UP000034837">
    <property type="component" value="Unassembled WGS sequence"/>
</dbReference>
<organism evidence="11 12">
    <name type="scientific">Candidatus Magasanikbacteria bacterium GW2011_GWA2_42_32</name>
    <dbReference type="NCBI Taxonomy" id="1619039"/>
    <lineage>
        <taxon>Bacteria</taxon>
        <taxon>Candidatus Magasanikiibacteriota</taxon>
    </lineage>
</organism>
<evidence type="ECO:0000313" key="12">
    <source>
        <dbReference type="Proteomes" id="UP000034837"/>
    </source>
</evidence>
<dbReference type="GO" id="GO:0000287">
    <property type="term" value="F:magnesium ion binding"/>
    <property type="evidence" value="ECO:0007669"/>
    <property type="project" value="InterPro"/>
</dbReference>
<dbReference type="SUPFAM" id="SSF53738">
    <property type="entry name" value="Phosphoglucomutase, first 3 domains"/>
    <property type="match status" value="3"/>
</dbReference>
<dbReference type="Gene3D" id="3.40.120.10">
    <property type="entry name" value="Alpha-D-Glucose-1,6-Bisphosphate, subunit A, domain 3"/>
    <property type="match status" value="3"/>
</dbReference>
<dbReference type="SUPFAM" id="SSF55957">
    <property type="entry name" value="Phosphoglucomutase, C-terminal domain"/>
    <property type="match status" value="1"/>
</dbReference>
<comment type="similarity">
    <text evidence="2 7">Belongs to the phosphohexose mutase family.</text>
</comment>
<dbReference type="InterPro" id="IPR005844">
    <property type="entry name" value="A-D-PHexomutase_a/b/a-I"/>
</dbReference>
<dbReference type="InterPro" id="IPR005845">
    <property type="entry name" value="A-D-PHexomutase_a/b/a-II"/>
</dbReference>
<name>A0A0G1D408_9BACT</name>
<dbReference type="InterPro" id="IPR016066">
    <property type="entry name" value="A-D-PHexomutase_CS"/>
</dbReference>
<dbReference type="InterPro" id="IPR005846">
    <property type="entry name" value="A-D-PHexomutase_a/b/a-III"/>
</dbReference>
<dbReference type="Pfam" id="PF02878">
    <property type="entry name" value="PGM_PMM_I"/>
    <property type="match status" value="1"/>
</dbReference>
<protein>
    <submittedName>
        <fullName evidence="11">Phosphoglucomutase/phosphomannomutase alpha/beta/alpha domain I</fullName>
    </submittedName>
</protein>
<dbReference type="Pfam" id="PF02879">
    <property type="entry name" value="PGM_PMM_II"/>
    <property type="match status" value="1"/>
</dbReference>
<dbReference type="CDD" id="cd03089">
    <property type="entry name" value="PMM_PGM"/>
    <property type="match status" value="1"/>
</dbReference>
<dbReference type="GO" id="GO:0005975">
    <property type="term" value="P:carbohydrate metabolic process"/>
    <property type="evidence" value="ECO:0007669"/>
    <property type="project" value="InterPro"/>
</dbReference>
<dbReference type="PROSITE" id="PS00710">
    <property type="entry name" value="PGM_PMM"/>
    <property type="match status" value="1"/>
</dbReference>
<evidence type="ECO:0000259" key="10">
    <source>
        <dbReference type="Pfam" id="PF02880"/>
    </source>
</evidence>
<evidence type="ECO:0000256" key="4">
    <source>
        <dbReference type="ARBA" id="ARBA00022723"/>
    </source>
</evidence>
<dbReference type="Gene3D" id="3.30.310.50">
    <property type="entry name" value="Alpha-D-phosphohexomutase, C-terminal domain"/>
    <property type="match status" value="1"/>
</dbReference>
<feature type="domain" description="Alpha-D-phosphohexomutase alpha/beta/alpha" evidence="8">
    <location>
        <begin position="8"/>
        <end position="137"/>
    </location>
</feature>
<evidence type="ECO:0000259" key="8">
    <source>
        <dbReference type="Pfam" id="PF02878"/>
    </source>
</evidence>
<reference evidence="11 12" key="1">
    <citation type="journal article" date="2015" name="Nature">
        <title>rRNA introns, odd ribosomes, and small enigmatic genomes across a large radiation of phyla.</title>
        <authorList>
            <person name="Brown C.T."/>
            <person name="Hug L.A."/>
            <person name="Thomas B.C."/>
            <person name="Sharon I."/>
            <person name="Castelle C.J."/>
            <person name="Singh A."/>
            <person name="Wilkins M.J."/>
            <person name="Williams K.H."/>
            <person name="Banfield J.F."/>
        </authorList>
    </citation>
    <scope>NUCLEOTIDE SEQUENCE [LARGE SCALE GENOMIC DNA]</scope>
</reference>
<evidence type="ECO:0000256" key="5">
    <source>
        <dbReference type="ARBA" id="ARBA00022842"/>
    </source>
</evidence>
<evidence type="ECO:0000313" key="11">
    <source>
        <dbReference type="EMBL" id="KKS56748.1"/>
    </source>
</evidence>
<comment type="cofactor">
    <cofactor evidence="1">
        <name>Mg(2+)</name>
        <dbReference type="ChEBI" id="CHEBI:18420"/>
    </cofactor>
</comment>
<evidence type="ECO:0000256" key="7">
    <source>
        <dbReference type="RuleBase" id="RU004326"/>
    </source>
</evidence>
<sequence length="474" mass="53049">MQVNPYMFRGYDLRGLVDKDLNLEIVEHLGKAHGTVLRRKGIVKAVVGYDCRKTSPEYSQAIARGLNATGVDVINIGMTMVGTFYWSQYFLNCQGGIFVTASHNPAEYNGFKFAIDFSETLVSEGIQELRKIVENEDYFVSERQGTEEKRDIRADYFSALLQKFKIKKFKVVVDPSNATPAALVPDLLREAGCEVIEKNCNIDPAFPLGTPDPTEKIVASRLAQEVLESGADIGFSYDADGDRIGITDEKGRIIWNDVLVALFAADVLDHHAGATIMYNTLCSKMVEETIMAKGGRPFMWRTGHSFLKKKNQEVGAAFIGELSGHFFFSADFYNHDDGCYSTLRLLDYLSRSGKKLSEALDELPLFISSPEIKIVCPDDKKVALMAKIAPILKQDFPEAEVIDDERAGDGVRLDLADGMFIIRYSQNGPYLTIKFEGKNQERYDGLKKYLAGLLHRFEEIDWSAKSNTNVEALE</sequence>
<comment type="caution">
    <text evidence="11">The sequence shown here is derived from an EMBL/GenBank/DDBJ whole genome shotgun (WGS) entry which is preliminary data.</text>
</comment>
<dbReference type="PRINTS" id="PR00509">
    <property type="entry name" value="PGMPMM"/>
</dbReference>
<evidence type="ECO:0000256" key="2">
    <source>
        <dbReference type="ARBA" id="ARBA00010231"/>
    </source>
</evidence>
<dbReference type="InterPro" id="IPR005841">
    <property type="entry name" value="Alpha-D-phosphohexomutase_SF"/>
</dbReference>
<keyword evidence="4 7" id="KW-0479">Metal-binding</keyword>
<evidence type="ECO:0000256" key="1">
    <source>
        <dbReference type="ARBA" id="ARBA00001946"/>
    </source>
</evidence>
<dbReference type="AlphaFoldDB" id="A0A0G1D408"/>
<dbReference type="Pfam" id="PF02880">
    <property type="entry name" value="PGM_PMM_III"/>
    <property type="match status" value="1"/>
</dbReference>
<feature type="domain" description="Alpha-D-phosphohexomutase alpha/beta/alpha" evidence="10">
    <location>
        <begin position="257"/>
        <end position="363"/>
    </location>
</feature>
<evidence type="ECO:0000256" key="3">
    <source>
        <dbReference type="ARBA" id="ARBA00022553"/>
    </source>
</evidence>
<keyword evidence="3" id="KW-0597">Phosphoprotein</keyword>
<dbReference type="EMBL" id="LCDO01000006">
    <property type="protein sequence ID" value="KKS56748.1"/>
    <property type="molecule type" value="Genomic_DNA"/>
</dbReference>
<evidence type="ECO:0000259" key="9">
    <source>
        <dbReference type="Pfam" id="PF02879"/>
    </source>
</evidence>
<dbReference type="PANTHER" id="PTHR43771:SF2">
    <property type="entry name" value="PHOSPHOMANNOMUTASE_PHOSPHOGLUCOMUTASE"/>
    <property type="match status" value="1"/>
</dbReference>